<keyword evidence="2" id="KW-1185">Reference proteome</keyword>
<dbReference type="AlphaFoldDB" id="A0A6H1TX97"/>
<evidence type="ECO:0000313" key="1">
    <source>
        <dbReference type="EMBL" id="QIZ70383.1"/>
    </source>
</evidence>
<dbReference type="RefSeq" id="WP_168568538.1">
    <property type="nucleotide sequence ID" value="NZ_CP051167.1"/>
</dbReference>
<dbReference type="EMBL" id="CP051167">
    <property type="protein sequence ID" value="QIZ70383.1"/>
    <property type="molecule type" value="Genomic_DNA"/>
</dbReference>
<protein>
    <submittedName>
        <fullName evidence="1">Uncharacterized protein</fullName>
    </submittedName>
</protein>
<dbReference type="Proteomes" id="UP000500857">
    <property type="component" value="Chromosome"/>
</dbReference>
<reference evidence="1 2" key="1">
    <citation type="submission" date="2020-04" db="EMBL/GenBank/DDBJ databases">
        <authorList>
            <person name="Basu S."/>
            <person name="Maruthanayagam V."/>
            <person name="Chakraborty S."/>
            <person name="Pramanik A."/>
            <person name="Mukherjee J."/>
            <person name="Brink B."/>
        </authorList>
    </citation>
    <scope>NUCLEOTIDE SEQUENCE [LARGE SCALE GENOMIC DNA]</scope>
    <source>
        <strain evidence="1 2">AP17</strain>
    </source>
</reference>
<dbReference type="KEGG" id="oxy:HCG48_07165"/>
<name>A0A6H1TX97_9CYAN</name>
<accession>A0A6H1TX97</accession>
<organism evidence="1 2">
    <name type="scientific">Oxynema aestuarii AP17</name>
    <dbReference type="NCBI Taxonomy" id="2064643"/>
    <lineage>
        <taxon>Bacteria</taxon>
        <taxon>Bacillati</taxon>
        <taxon>Cyanobacteriota</taxon>
        <taxon>Cyanophyceae</taxon>
        <taxon>Oscillatoriophycideae</taxon>
        <taxon>Oscillatoriales</taxon>
        <taxon>Oscillatoriaceae</taxon>
        <taxon>Oxynema</taxon>
        <taxon>Oxynema aestuarii</taxon>
    </lineage>
</organism>
<proteinExistence type="predicted"/>
<sequence>MRSKSRSRRPIAPSFLSIANRAIENGDRLQSLANFQPLQTRPAELSRPFEPLDPARDRCSMSIAARSAAIGSTNIPLKFHETSVVSDRDGDRTRAHFYRRFRSRSPNFCGDRSSDLRSFH</sequence>
<evidence type="ECO:0000313" key="2">
    <source>
        <dbReference type="Proteomes" id="UP000500857"/>
    </source>
</evidence>
<gene>
    <name evidence="1" type="ORF">HCG48_07165</name>
</gene>